<organism evidence="1 2">
    <name type="scientific">Sphingobacterium spiritivorum</name>
    <name type="common">Flavobacterium spiritivorum</name>
    <dbReference type="NCBI Taxonomy" id="258"/>
    <lineage>
        <taxon>Bacteria</taxon>
        <taxon>Pseudomonadati</taxon>
        <taxon>Bacteroidota</taxon>
        <taxon>Sphingobacteriia</taxon>
        <taxon>Sphingobacteriales</taxon>
        <taxon>Sphingobacteriaceae</taxon>
        <taxon>Sphingobacterium</taxon>
    </lineage>
</organism>
<proteinExistence type="predicted"/>
<dbReference type="Proteomes" id="UP000254893">
    <property type="component" value="Unassembled WGS sequence"/>
</dbReference>
<evidence type="ECO:0000313" key="2">
    <source>
        <dbReference type="Proteomes" id="UP000254893"/>
    </source>
</evidence>
<sequence>MLTDAVFAPEGIDILPYDKAANPIPTNISPNANFTGPEGFHTFSQSLLKEEAKVTIKKEFRI</sequence>
<dbReference type="EMBL" id="UGYW01000002">
    <property type="protein sequence ID" value="SUJ29987.1"/>
    <property type="molecule type" value="Genomic_DNA"/>
</dbReference>
<gene>
    <name evidence="1" type="ORF">NCTC11388_04714</name>
</gene>
<dbReference type="AlphaFoldDB" id="A0A380CV77"/>
<name>A0A380CV77_SPHSI</name>
<evidence type="ECO:0000313" key="1">
    <source>
        <dbReference type="EMBL" id="SUJ29987.1"/>
    </source>
</evidence>
<reference evidence="1 2" key="1">
    <citation type="submission" date="2018-06" db="EMBL/GenBank/DDBJ databases">
        <authorList>
            <consortium name="Pathogen Informatics"/>
            <person name="Doyle S."/>
        </authorList>
    </citation>
    <scope>NUCLEOTIDE SEQUENCE [LARGE SCALE GENOMIC DNA]</scope>
    <source>
        <strain evidence="1 2">NCTC11388</strain>
    </source>
</reference>
<protein>
    <submittedName>
        <fullName evidence="1">Uncharacterized protein</fullName>
    </submittedName>
</protein>
<accession>A0A380CV77</accession>